<protein>
    <submittedName>
        <fullName evidence="2">Uncharacterized protein</fullName>
    </submittedName>
</protein>
<feature type="compositionally biased region" description="Gly residues" evidence="1">
    <location>
        <begin position="116"/>
        <end position="130"/>
    </location>
</feature>
<proteinExistence type="predicted"/>
<dbReference type="EMBL" id="VSRR010003906">
    <property type="protein sequence ID" value="MPC37854.1"/>
    <property type="molecule type" value="Genomic_DNA"/>
</dbReference>
<accession>A0A5B7EZU7</accession>
<dbReference type="Proteomes" id="UP000324222">
    <property type="component" value="Unassembled WGS sequence"/>
</dbReference>
<dbReference type="AlphaFoldDB" id="A0A5B7EZU7"/>
<comment type="caution">
    <text evidence="2">The sequence shown here is derived from an EMBL/GenBank/DDBJ whole genome shotgun (WGS) entry which is preliminary data.</text>
</comment>
<sequence length="176" mass="18201">MIEAEKTLASLHVFPSPSQLLTLYKDHIRLCTEYSSHQHSLSPRFPPSFPSSARPHLVERDRGGRVEVVPANQSGRQTVGPGVVIVAVIIACHSTAAASTAATTASCAATARKRGGGGGSSVGGGDGRGGPSLSVEASAGRGGEARHVVQAAIILHQAAIQTWWGGRDCEAEVMMP</sequence>
<keyword evidence="3" id="KW-1185">Reference proteome</keyword>
<name>A0A5B7EZU7_PORTR</name>
<evidence type="ECO:0000313" key="2">
    <source>
        <dbReference type="EMBL" id="MPC37854.1"/>
    </source>
</evidence>
<evidence type="ECO:0000313" key="3">
    <source>
        <dbReference type="Proteomes" id="UP000324222"/>
    </source>
</evidence>
<evidence type="ECO:0000256" key="1">
    <source>
        <dbReference type="SAM" id="MobiDB-lite"/>
    </source>
</evidence>
<feature type="region of interest" description="Disordered" evidence="1">
    <location>
        <begin position="111"/>
        <end position="139"/>
    </location>
</feature>
<organism evidence="2 3">
    <name type="scientific">Portunus trituberculatus</name>
    <name type="common">Swimming crab</name>
    <name type="synonym">Neptunus trituberculatus</name>
    <dbReference type="NCBI Taxonomy" id="210409"/>
    <lineage>
        <taxon>Eukaryota</taxon>
        <taxon>Metazoa</taxon>
        <taxon>Ecdysozoa</taxon>
        <taxon>Arthropoda</taxon>
        <taxon>Crustacea</taxon>
        <taxon>Multicrustacea</taxon>
        <taxon>Malacostraca</taxon>
        <taxon>Eumalacostraca</taxon>
        <taxon>Eucarida</taxon>
        <taxon>Decapoda</taxon>
        <taxon>Pleocyemata</taxon>
        <taxon>Brachyura</taxon>
        <taxon>Eubrachyura</taxon>
        <taxon>Portunoidea</taxon>
        <taxon>Portunidae</taxon>
        <taxon>Portuninae</taxon>
        <taxon>Portunus</taxon>
    </lineage>
</organism>
<reference evidence="2 3" key="1">
    <citation type="submission" date="2019-05" db="EMBL/GenBank/DDBJ databases">
        <title>Another draft genome of Portunus trituberculatus and its Hox gene families provides insights of decapod evolution.</title>
        <authorList>
            <person name="Jeong J.-H."/>
            <person name="Song I."/>
            <person name="Kim S."/>
            <person name="Choi T."/>
            <person name="Kim D."/>
            <person name="Ryu S."/>
            <person name="Kim W."/>
        </authorList>
    </citation>
    <scope>NUCLEOTIDE SEQUENCE [LARGE SCALE GENOMIC DNA]</scope>
    <source>
        <tissue evidence="2">Muscle</tissue>
    </source>
</reference>
<gene>
    <name evidence="2" type="ORF">E2C01_031349</name>
</gene>